<dbReference type="InterPro" id="IPR025311">
    <property type="entry name" value="DUF4166"/>
</dbReference>
<evidence type="ECO:0000313" key="2">
    <source>
        <dbReference type="EMBL" id="MBB6559950.1"/>
    </source>
</evidence>
<dbReference type="Proteomes" id="UP000575083">
    <property type="component" value="Unassembled WGS sequence"/>
</dbReference>
<name>A0A7X0U9W1_9BURK</name>
<accession>A0A7X0U9W1</accession>
<comment type="caution">
    <text evidence="2">The sequence shown here is derived from an EMBL/GenBank/DDBJ whole genome shotgun (WGS) entry which is preliminary data.</text>
</comment>
<dbReference type="EMBL" id="JACHLK010000004">
    <property type="protein sequence ID" value="MBB6559950.1"/>
    <property type="molecule type" value="Genomic_DNA"/>
</dbReference>
<feature type="domain" description="DUF4166" evidence="1">
    <location>
        <begin position="26"/>
        <end position="182"/>
    </location>
</feature>
<dbReference type="Pfam" id="PF13761">
    <property type="entry name" value="DUF4166"/>
    <property type="match status" value="1"/>
</dbReference>
<sequence>MNDTIAPAAPATLYQRVMGGDFDRLSSPVARFHRLAGPQVLHGQVQVQAPASLLGRVLAWGLGAPQQAGQGAIRFELDATPSAEVWTRIFPTRTMRSTLREAPGFVEEHMGAARLLFGLSAVEGGRLEMRLVRMRFLGLPCPRWLQPAIVARETGQGDDELHFEVQATVPWIGRVVAYQGHLRVPA</sequence>
<evidence type="ECO:0000259" key="1">
    <source>
        <dbReference type="Pfam" id="PF13761"/>
    </source>
</evidence>
<keyword evidence="3" id="KW-1185">Reference proteome</keyword>
<reference evidence="2 3" key="1">
    <citation type="submission" date="2020-08" db="EMBL/GenBank/DDBJ databases">
        <title>Functional genomics of gut bacteria from endangered species of beetles.</title>
        <authorList>
            <person name="Carlos-Shanley C."/>
        </authorList>
    </citation>
    <scope>NUCLEOTIDE SEQUENCE [LARGE SCALE GENOMIC DNA]</scope>
    <source>
        <strain evidence="2 3">S00198</strain>
    </source>
</reference>
<gene>
    <name evidence="2" type="ORF">HNP48_002622</name>
</gene>
<dbReference type="RefSeq" id="WP_184857449.1">
    <property type="nucleotide sequence ID" value="NZ_JACHLK010000004.1"/>
</dbReference>
<protein>
    <recommendedName>
        <fullName evidence="1">DUF4166 domain-containing protein</fullName>
    </recommendedName>
</protein>
<evidence type="ECO:0000313" key="3">
    <source>
        <dbReference type="Proteomes" id="UP000575083"/>
    </source>
</evidence>
<organism evidence="2 3">
    <name type="scientific">Acidovorax soli</name>
    <dbReference type="NCBI Taxonomy" id="592050"/>
    <lineage>
        <taxon>Bacteria</taxon>
        <taxon>Pseudomonadati</taxon>
        <taxon>Pseudomonadota</taxon>
        <taxon>Betaproteobacteria</taxon>
        <taxon>Burkholderiales</taxon>
        <taxon>Comamonadaceae</taxon>
        <taxon>Acidovorax</taxon>
    </lineage>
</organism>
<dbReference type="AlphaFoldDB" id="A0A7X0U9W1"/>
<proteinExistence type="predicted"/>